<dbReference type="InterPro" id="IPR050593">
    <property type="entry name" value="LovG"/>
</dbReference>
<dbReference type="PANTHER" id="PTHR48070:SF4">
    <property type="entry name" value="ESTERASE ALNB"/>
    <property type="match status" value="1"/>
</dbReference>
<protein>
    <recommendedName>
        <fullName evidence="2">Serine hydrolase domain-containing protein</fullName>
    </recommendedName>
</protein>
<evidence type="ECO:0000259" key="2">
    <source>
        <dbReference type="Pfam" id="PF03959"/>
    </source>
</evidence>
<dbReference type="Pfam" id="PF03959">
    <property type="entry name" value="FSH1"/>
    <property type="match status" value="1"/>
</dbReference>
<name>A0ABR0T3T9_9HYPO</name>
<evidence type="ECO:0000256" key="1">
    <source>
        <dbReference type="ARBA" id="ARBA00022801"/>
    </source>
</evidence>
<dbReference type="PANTHER" id="PTHR48070">
    <property type="entry name" value="ESTERASE OVCA2"/>
    <property type="match status" value="1"/>
</dbReference>
<evidence type="ECO:0000313" key="3">
    <source>
        <dbReference type="EMBL" id="KAK5999128.1"/>
    </source>
</evidence>
<feature type="domain" description="Serine hydrolase" evidence="2">
    <location>
        <begin position="1"/>
        <end position="234"/>
    </location>
</feature>
<sequence length="250" mass="27743">MKVLCLHGAFGNASNFQVQLGPFIGTIEKNSKVEFKWINGFTNATPPEGFENYFGNPPLYRFMGYDGISKLDETIVKMRELVQESTPEDTMRTLLAEQDTVAAPAVKSAISKLIKMLDEDPEIDGVLGYSEGATTAATLVLEEKRLFEEEGRPRHLKSAIFFAGWPPVAITKDGVKTLLSDECEEFIDLPSCHIVGCNDPYIHGAMALYSMCDEDTAILFDHGKGHTVPRDEQTILELAESIDRVFNMAK</sequence>
<gene>
    <name evidence="3" type="ORF">PT974_01517</name>
</gene>
<comment type="caution">
    <text evidence="3">The sequence shown here is derived from an EMBL/GenBank/DDBJ whole genome shotgun (WGS) entry which is preliminary data.</text>
</comment>
<dbReference type="SUPFAM" id="SSF53474">
    <property type="entry name" value="alpha/beta-Hydrolases"/>
    <property type="match status" value="1"/>
</dbReference>
<organism evidence="3 4">
    <name type="scientific">Cladobotryum mycophilum</name>
    <dbReference type="NCBI Taxonomy" id="491253"/>
    <lineage>
        <taxon>Eukaryota</taxon>
        <taxon>Fungi</taxon>
        <taxon>Dikarya</taxon>
        <taxon>Ascomycota</taxon>
        <taxon>Pezizomycotina</taxon>
        <taxon>Sordariomycetes</taxon>
        <taxon>Hypocreomycetidae</taxon>
        <taxon>Hypocreales</taxon>
        <taxon>Hypocreaceae</taxon>
        <taxon>Cladobotryum</taxon>
    </lineage>
</organism>
<dbReference type="Proteomes" id="UP001338125">
    <property type="component" value="Unassembled WGS sequence"/>
</dbReference>
<reference evidence="3 4" key="1">
    <citation type="submission" date="2024-01" db="EMBL/GenBank/DDBJ databases">
        <title>Complete genome of Cladobotryum mycophilum ATHUM6906.</title>
        <authorList>
            <person name="Christinaki A.C."/>
            <person name="Myridakis A.I."/>
            <person name="Kouvelis V.N."/>
        </authorList>
    </citation>
    <scope>NUCLEOTIDE SEQUENCE [LARGE SCALE GENOMIC DNA]</scope>
    <source>
        <strain evidence="3 4">ATHUM6906</strain>
    </source>
</reference>
<dbReference type="Gene3D" id="3.40.50.1820">
    <property type="entry name" value="alpha/beta hydrolase"/>
    <property type="match status" value="1"/>
</dbReference>
<dbReference type="InterPro" id="IPR005645">
    <property type="entry name" value="FSH-like_dom"/>
</dbReference>
<evidence type="ECO:0000313" key="4">
    <source>
        <dbReference type="Proteomes" id="UP001338125"/>
    </source>
</evidence>
<dbReference type="EMBL" id="JAVFKD010000001">
    <property type="protein sequence ID" value="KAK5999128.1"/>
    <property type="molecule type" value="Genomic_DNA"/>
</dbReference>
<dbReference type="InterPro" id="IPR029058">
    <property type="entry name" value="AB_hydrolase_fold"/>
</dbReference>
<keyword evidence="1" id="KW-0378">Hydrolase</keyword>
<proteinExistence type="predicted"/>
<accession>A0ABR0T3T9</accession>
<keyword evidence="4" id="KW-1185">Reference proteome</keyword>